<name>A0A2A2WLG2_9ACTN</name>
<evidence type="ECO:0000256" key="1">
    <source>
        <dbReference type="ARBA" id="ARBA00001947"/>
    </source>
</evidence>
<dbReference type="PROSITE" id="PS00059">
    <property type="entry name" value="ADH_ZINC"/>
    <property type="match status" value="1"/>
</dbReference>
<dbReference type="InterPro" id="IPR020843">
    <property type="entry name" value="ER"/>
</dbReference>
<comment type="cofactor">
    <cofactor evidence="1 6">
        <name>Zn(2+)</name>
        <dbReference type="ChEBI" id="CHEBI:29105"/>
    </cofactor>
</comment>
<dbReference type="AlphaFoldDB" id="A0A2A2WLG2"/>
<evidence type="ECO:0000256" key="5">
    <source>
        <dbReference type="ARBA" id="ARBA00023002"/>
    </source>
</evidence>
<dbReference type="Gene3D" id="3.90.180.10">
    <property type="entry name" value="Medium-chain alcohol dehydrogenases, catalytic domain"/>
    <property type="match status" value="1"/>
</dbReference>
<evidence type="ECO:0000256" key="6">
    <source>
        <dbReference type="RuleBase" id="RU361277"/>
    </source>
</evidence>
<sequence>MKAAVCVDTESPLAIEDIPIPEPAEGEVLIHNTACGVCHTDLHVMKGEVRFPLPGVLGHEVSGVVAEVGRGVTAVRPGDRVVGSFIMPCGWCENCARGMEDLCSTFFEYNRLRGTLYDGETRLHRADGQPLSMYSMGGLAEYSVTPATAVFALPEELDLADSAILGCSLFTAYGAVRNVGDVRTGESVAVVAVGGVGQNIVQLAAVSGAESVIAIDVDDEKLALARRMGATHTINSRQVDATEAVMEITGGRGVDTAFEALGSAATTRQATDIAREGGRVVVVGIPPAGTVLDVDLARVVRRKIQIKGSYGARARQDVPALVRLLAAGRLDLSSVISRRVGLEEAPATYQALDRGEVLGRAVVLTGA</sequence>
<organism evidence="8 9">
    <name type="scientific">Dietzia natronolimnaea</name>
    <dbReference type="NCBI Taxonomy" id="161920"/>
    <lineage>
        <taxon>Bacteria</taxon>
        <taxon>Bacillati</taxon>
        <taxon>Actinomycetota</taxon>
        <taxon>Actinomycetes</taxon>
        <taxon>Mycobacteriales</taxon>
        <taxon>Dietziaceae</taxon>
        <taxon>Dietzia</taxon>
    </lineage>
</organism>
<evidence type="ECO:0000256" key="2">
    <source>
        <dbReference type="ARBA" id="ARBA00008072"/>
    </source>
</evidence>
<proteinExistence type="inferred from homology"/>
<feature type="domain" description="Enoyl reductase (ER)" evidence="7">
    <location>
        <begin position="8"/>
        <end position="363"/>
    </location>
</feature>
<keyword evidence="9" id="KW-1185">Reference proteome</keyword>
<keyword evidence="5" id="KW-0560">Oxidoreductase</keyword>
<dbReference type="Proteomes" id="UP000218810">
    <property type="component" value="Unassembled WGS sequence"/>
</dbReference>
<keyword evidence="4 6" id="KW-0862">Zinc</keyword>
<dbReference type="GO" id="GO:0008270">
    <property type="term" value="F:zinc ion binding"/>
    <property type="evidence" value="ECO:0007669"/>
    <property type="project" value="InterPro"/>
</dbReference>
<evidence type="ECO:0000313" key="8">
    <source>
        <dbReference type="EMBL" id="PAY22032.1"/>
    </source>
</evidence>
<accession>A0A2A2WLG2</accession>
<dbReference type="Pfam" id="PF08240">
    <property type="entry name" value="ADH_N"/>
    <property type="match status" value="1"/>
</dbReference>
<dbReference type="OrthoDB" id="334894at2"/>
<reference evidence="9" key="1">
    <citation type="submission" date="2017-09" db="EMBL/GenBank/DDBJ databases">
        <authorList>
            <person name="Zhang Y."/>
            <person name="Huang X."/>
            <person name="Liu J."/>
            <person name="Lu L."/>
            <person name="Peng K."/>
        </authorList>
    </citation>
    <scope>NUCLEOTIDE SEQUENCE [LARGE SCALE GENOMIC DNA]</scope>
    <source>
        <strain evidence="9">S-XJ-1</strain>
    </source>
</reference>
<evidence type="ECO:0000256" key="4">
    <source>
        <dbReference type="ARBA" id="ARBA00022833"/>
    </source>
</evidence>
<comment type="similarity">
    <text evidence="2 6">Belongs to the zinc-containing alcohol dehydrogenase family.</text>
</comment>
<dbReference type="RefSeq" id="WP_095719210.1">
    <property type="nucleotide sequence ID" value="NZ_NTGA01000032.1"/>
</dbReference>
<evidence type="ECO:0000313" key="9">
    <source>
        <dbReference type="Proteomes" id="UP000218810"/>
    </source>
</evidence>
<dbReference type="Gene3D" id="3.40.50.720">
    <property type="entry name" value="NAD(P)-binding Rossmann-like Domain"/>
    <property type="match status" value="1"/>
</dbReference>
<dbReference type="PANTHER" id="PTHR43350:SF2">
    <property type="entry name" value="GROES-LIKE ZINC-BINDING ALCOHOL DEHYDROGENASE FAMILY PROTEIN"/>
    <property type="match status" value="1"/>
</dbReference>
<keyword evidence="3 6" id="KW-0479">Metal-binding</keyword>
<dbReference type="PANTHER" id="PTHR43350">
    <property type="entry name" value="NAD-DEPENDENT ALCOHOL DEHYDROGENASE"/>
    <property type="match status" value="1"/>
</dbReference>
<dbReference type="Pfam" id="PF00107">
    <property type="entry name" value="ADH_zinc_N"/>
    <property type="match status" value="1"/>
</dbReference>
<dbReference type="SUPFAM" id="SSF51735">
    <property type="entry name" value="NAD(P)-binding Rossmann-fold domains"/>
    <property type="match status" value="1"/>
</dbReference>
<dbReference type="InterPro" id="IPR036291">
    <property type="entry name" value="NAD(P)-bd_dom_sf"/>
</dbReference>
<dbReference type="InterPro" id="IPR013149">
    <property type="entry name" value="ADH-like_C"/>
</dbReference>
<dbReference type="SUPFAM" id="SSF50129">
    <property type="entry name" value="GroES-like"/>
    <property type="match status" value="1"/>
</dbReference>
<protein>
    <submittedName>
        <fullName evidence="8">Alcohol dehydrogenase</fullName>
    </submittedName>
</protein>
<dbReference type="GO" id="GO:0016491">
    <property type="term" value="F:oxidoreductase activity"/>
    <property type="evidence" value="ECO:0007669"/>
    <property type="project" value="UniProtKB-KW"/>
</dbReference>
<gene>
    <name evidence="8" type="ORF">CEY15_15665</name>
</gene>
<dbReference type="InterPro" id="IPR013154">
    <property type="entry name" value="ADH-like_N"/>
</dbReference>
<dbReference type="InterPro" id="IPR002328">
    <property type="entry name" value="ADH_Zn_CS"/>
</dbReference>
<comment type="caution">
    <text evidence="8">The sequence shown here is derived from an EMBL/GenBank/DDBJ whole genome shotgun (WGS) entry which is preliminary data.</text>
</comment>
<dbReference type="EMBL" id="NTGA01000032">
    <property type="protein sequence ID" value="PAY22032.1"/>
    <property type="molecule type" value="Genomic_DNA"/>
</dbReference>
<dbReference type="InterPro" id="IPR011032">
    <property type="entry name" value="GroES-like_sf"/>
</dbReference>
<evidence type="ECO:0000256" key="3">
    <source>
        <dbReference type="ARBA" id="ARBA00022723"/>
    </source>
</evidence>
<dbReference type="SMART" id="SM00829">
    <property type="entry name" value="PKS_ER"/>
    <property type="match status" value="1"/>
</dbReference>
<evidence type="ECO:0000259" key="7">
    <source>
        <dbReference type="SMART" id="SM00829"/>
    </source>
</evidence>